<dbReference type="Proteomes" id="UP000299102">
    <property type="component" value="Unassembled WGS sequence"/>
</dbReference>
<comment type="caution">
    <text evidence="1">The sequence shown here is derived from an EMBL/GenBank/DDBJ whole genome shotgun (WGS) entry which is preliminary data.</text>
</comment>
<dbReference type="AlphaFoldDB" id="A0A4C1XXS9"/>
<evidence type="ECO:0000313" key="2">
    <source>
        <dbReference type="Proteomes" id="UP000299102"/>
    </source>
</evidence>
<keyword evidence="2" id="KW-1185">Reference proteome</keyword>
<evidence type="ECO:0000313" key="1">
    <source>
        <dbReference type="EMBL" id="GBP67933.1"/>
    </source>
</evidence>
<reference evidence="1 2" key="1">
    <citation type="journal article" date="2019" name="Commun. Biol.">
        <title>The bagworm genome reveals a unique fibroin gene that provides high tensile strength.</title>
        <authorList>
            <person name="Kono N."/>
            <person name="Nakamura H."/>
            <person name="Ohtoshi R."/>
            <person name="Tomita M."/>
            <person name="Numata K."/>
            <person name="Arakawa K."/>
        </authorList>
    </citation>
    <scope>NUCLEOTIDE SEQUENCE [LARGE SCALE GENOMIC DNA]</scope>
</reference>
<gene>
    <name evidence="1" type="ORF">EVAR_97726_1</name>
</gene>
<protein>
    <submittedName>
        <fullName evidence="1">Uncharacterized protein</fullName>
    </submittedName>
</protein>
<dbReference type="EMBL" id="BGZK01000996">
    <property type="protein sequence ID" value="GBP67933.1"/>
    <property type="molecule type" value="Genomic_DNA"/>
</dbReference>
<accession>A0A4C1XXS9</accession>
<sequence length="184" mass="20242">MYNCRDHRVRVNSVAPAQSRAERVGARLFAFRLWQILPAVTVPAVPRTRRYVTPVARAGQWQRVKIIENLLFSSSTRAGGRDHKNVHSMPDTRALLQICNYFSGIREHHTLTSGASTSVSDSFRTLTAYVPVLRLQNNGVSLYAPTQSPPSSSSGSVHVIRTPLACGATRFMQVSAATATEHAL</sequence>
<organism evidence="1 2">
    <name type="scientific">Eumeta variegata</name>
    <name type="common">Bagworm moth</name>
    <name type="synonym">Eumeta japonica</name>
    <dbReference type="NCBI Taxonomy" id="151549"/>
    <lineage>
        <taxon>Eukaryota</taxon>
        <taxon>Metazoa</taxon>
        <taxon>Ecdysozoa</taxon>
        <taxon>Arthropoda</taxon>
        <taxon>Hexapoda</taxon>
        <taxon>Insecta</taxon>
        <taxon>Pterygota</taxon>
        <taxon>Neoptera</taxon>
        <taxon>Endopterygota</taxon>
        <taxon>Lepidoptera</taxon>
        <taxon>Glossata</taxon>
        <taxon>Ditrysia</taxon>
        <taxon>Tineoidea</taxon>
        <taxon>Psychidae</taxon>
        <taxon>Oiketicinae</taxon>
        <taxon>Eumeta</taxon>
    </lineage>
</organism>
<proteinExistence type="predicted"/>
<name>A0A4C1XXS9_EUMVA</name>